<evidence type="ECO:0000256" key="3">
    <source>
        <dbReference type="SAM" id="MobiDB-lite"/>
    </source>
</evidence>
<feature type="domain" description="B30.2/SPRY" evidence="4">
    <location>
        <begin position="1742"/>
        <end position="1947"/>
    </location>
</feature>
<dbReference type="RefSeq" id="XP_010702941.1">
    <property type="nucleotide sequence ID" value="XM_010704639.1"/>
</dbReference>
<accession>A0A088S1T1</accession>
<evidence type="ECO:0000259" key="4">
    <source>
        <dbReference type="PROSITE" id="PS50188"/>
    </source>
</evidence>
<dbReference type="GO" id="GO:0004842">
    <property type="term" value="F:ubiquitin-protein transferase activity"/>
    <property type="evidence" value="ECO:0007669"/>
    <property type="project" value="InterPro"/>
</dbReference>
<dbReference type="KEGG" id="lpan:LPMP_345220"/>
<dbReference type="OrthoDB" id="258495at2759"/>
<dbReference type="CDD" id="cd12885">
    <property type="entry name" value="SPRY_RanBP_like"/>
    <property type="match status" value="1"/>
</dbReference>
<dbReference type="EMBL" id="CP009403">
    <property type="protein sequence ID" value="AIO02141.1"/>
    <property type="molecule type" value="Genomic_DNA"/>
</dbReference>
<dbReference type="VEuPathDB" id="TriTrypDB:LPMP_345220"/>
<feature type="compositionally biased region" description="Low complexity" evidence="3">
    <location>
        <begin position="60"/>
        <end position="75"/>
    </location>
</feature>
<dbReference type="Gene3D" id="3.30.2410.10">
    <property type="entry name" value="Hect, E3 ligase catalytic domain"/>
    <property type="match status" value="1"/>
</dbReference>
<dbReference type="Gene3D" id="2.60.120.920">
    <property type="match status" value="2"/>
</dbReference>
<evidence type="ECO:0000313" key="6">
    <source>
        <dbReference type="EMBL" id="AIO02141.1"/>
    </source>
</evidence>
<dbReference type="SMART" id="SM00119">
    <property type="entry name" value="HECTc"/>
    <property type="match status" value="1"/>
</dbReference>
<dbReference type="InterPro" id="IPR044736">
    <property type="entry name" value="Gid1/RanBPM/SPLA_SPRY"/>
</dbReference>
<dbReference type="PANTHER" id="PTHR46654">
    <property type="entry name" value="E3 UBIQUITIN-PROTEIN LIGASE HECTD3"/>
    <property type="match status" value="1"/>
</dbReference>
<name>A0A088S1T1_LEIPA</name>
<feature type="active site" description="Glycyl thioester intermediate" evidence="2">
    <location>
        <position position="6586"/>
    </location>
</feature>
<dbReference type="PROSITE" id="PS50188">
    <property type="entry name" value="B302_SPRY"/>
    <property type="match status" value="1"/>
</dbReference>
<keyword evidence="6" id="KW-0436">Ligase</keyword>
<evidence type="ECO:0000256" key="1">
    <source>
        <dbReference type="ARBA" id="ARBA00022786"/>
    </source>
</evidence>
<dbReference type="InterPro" id="IPR003877">
    <property type="entry name" value="SPRY_dom"/>
</dbReference>
<dbReference type="InterPro" id="IPR001870">
    <property type="entry name" value="B30.2/SPRY"/>
</dbReference>
<dbReference type="PROSITE" id="PS50237">
    <property type="entry name" value="HECT"/>
    <property type="match status" value="1"/>
</dbReference>
<dbReference type="InterPro" id="IPR013320">
    <property type="entry name" value="ConA-like_dom_sf"/>
</dbReference>
<keyword evidence="7" id="KW-1185">Reference proteome</keyword>
<dbReference type="InterPro" id="IPR035983">
    <property type="entry name" value="Hect_E3_ubiquitin_ligase"/>
</dbReference>
<dbReference type="EC" id="6.3.2.-" evidence="6"/>
<dbReference type="GO" id="GO:0005737">
    <property type="term" value="C:cytoplasm"/>
    <property type="evidence" value="ECO:0007669"/>
    <property type="project" value="TreeGrafter"/>
</dbReference>
<feature type="domain" description="HECT" evidence="5">
    <location>
        <begin position="6299"/>
        <end position="6618"/>
    </location>
</feature>
<dbReference type="InterPro" id="IPR000569">
    <property type="entry name" value="HECT_dom"/>
</dbReference>
<keyword evidence="1 2" id="KW-0833">Ubl conjugation pathway</keyword>
<dbReference type="InterPro" id="IPR043136">
    <property type="entry name" value="B30.2/SPRY_sf"/>
</dbReference>
<proteinExistence type="predicted"/>
<evidence type="ECO:0000256" key="2">
    <source>
        <dbReference type="PROSITE-ProRule" id="PRU00104"/>
    </source>
</evidence>
<gene>
    <name evidence="6" type="ORF">LPMP_345220</name>
</gene>
<dbReference type="Gene3D" id="3.90.1750.10">
    <property type="entry name" value="Hect, E3 ligase catalytic domains"/>
    <property type="match status" value="1"/>
</dbReference>
<dbReference type="SUPFAM" id="SSF49899">
    <property type="entry name" value="Concanavalin A-like lectins/glucanases"/>
    <property type="match status" value="1"/>
</dbReference>
<dbReference type="Proteomes" id="UP000063063">
    <property type="component" value="Chromosome 34"/>
</dbReference>
<dbReference type="VEuPathDB" id="TriTrypDB:LPAL13_340060500"/>
<dbReference type="Pfam" id="PF00622">
    <property type="entry name" value="SPRY"/>
    <property type="match status" value="1"/>
</dbReference>
<dbReference type="GeneID" id="22579027"/>
<dbReference type="InterPro" id="IPR042469">
    <property type="entry name" value="HECTD3"/>
</dbReference>
<sequence length="6628" mass="735802">MDRTAMDPQSSNYLELDMDDACSYNQQNSQIRILSDEDYSTDSSERSTVTRTAPAEGTTQRSAGQRSGRARGTGSELLRPLRESVYPVEYKFAQTTLKEKSTTEASTLNEEKCVGLKSLGGLVKYSPTDLLTRAWCLCSSEQKNREYPLYTKLPRCPDVMETRFGDTDEISHFMRSIALQLGERYHRVTPVYLRSLLVQAVVRDEIADAHHNVVNSTPYSDSLLNPAWEGENACADETDDVSGNDAVDEEHDENLDVESAVSAFDFSVALVFPVVSQRITYESLQLLHTLVERCLNSSTDVTVLRSWGIKRMMRLLLRHMNVHTGQSLNKRWLATAISLLSKIVLASGDTKAFFALLRWGLYHPETIATLHMHRVRRTVERMEQRSALRVRLSIPTVTPKEQTISLIHSVGRISTVITGLCVFTEENAARCIVFTENRSFKVALTPPFEVLCCSNTAPDSCRGVYVENDISICVLGDLGKVFVIDKDTLSLKRTVSPALHLSSSTQFLLYIGDGEYVSPYFLAGASTERQACFIGNEVSGALTPSTISLPRTCDSLSIQFYICPVITSTVNEMTLLHITTGSNNWLSVSVSLNPLTSIMVLTFRHGQDTVAEVREPLKVEWALWSASLTSTSDTAVWSVFKNGVLCDTRSQSGALIQPNGALTPIFFKGCLNAYLSTLQLWSRAQSIDCMRNCALEHTPESKSQFLVFSFLMDEGLGRSFYSPQSGYAWQGTGMIWDTPLKPFPVNRNSTHKVHWRPSGNYYVVTNHFEYAVIEPQLTTWIDRDGRVVEQGDGHLSVNERPFYNITDGYFFLSTQDTVGIRSVKSDSPPAAYLRHLPSMVVGKQFCAQVVESVMRCTPITAKQYLEYLVHRTNLHLLTYSDDQGSGPVRLSPSLRENLSVVGRLLDLSEYLLSGIESSANEYLRPEVFLCLLGRVLSIYLKLFERQCPGQVVRSVVDMHKRLQSLNARVKQNEFLQEATNVFSDLNRVILARCVSHDFQLKLITDSASLKDVRQLLQFESLSQFVASVIKKDMKKMFMTFLHRLKEECQEEAMLIFDSKPRQMNASEAMLSTLLGMLSQQEHAQWHLVAAALISSLCKWIIRCFEERYPSDAERYANVDVLKETSIGIVLFPAVHYMCDMQLDSSIAPDALKALNDARKCLSRYSLAPGKTGRKFVSFSETHYVASPPQLTAPFYANLSLKYAKSIKVEFLDSPEMDRVSSTVTVSLLTNNCLTFVDVLHPGQNTVSLEGAQVSIVCAADATPDTPAPGVALNVHTVVELETEKTDWVRDICIALSSIIIRVTQHNLHNTAPSGRVIRRDSFLRGGLSVSMQRRNRISLSSEDKEECAELHAQLCAVAEEADPSLTAAWSILYEKSCIQYSKRLEGIMRWASCALAWHTLSLPADDQQTVERLLCRSVDAIKRKTFLLLEALQQGREEAIVDRARFLLFSITPRLFGELQLVEHQHTEEPVTAEADRDSRQLSRVGYSAGNRSRAAMASFQTLTTHPLDLSSNYRGSLLRTRKTTSRGVDASPVNIFSKAVKSEEESLPNKIIYYLINGLDKSTEDIYKDMVVKTQQAVYQTAAYRLQEDLCKSFANDRETLSTILMTHLKYRLELSQSTISTTSGEEGAAGATKVGFSHHYTEPIIGCGMLRELELQKAVCSFVQSSLRSLLHKLDDTQDFPYVEAVYMCATLCHPWDGVDMSVLQPREIFTFLKKLFTAACELRLESASSDTEKYYESCGLFDLAHRCRVIPNAMLQTSVEGVHIVQNEVQGLHVENVNVVFSARTHWKAHGANVKIPAKTGNVDYYANYGIPRVISEFPDVQYYEVALDFTLHPSNPELSMGLSLLPLSPLDPVRTDYVLSLASNGRVHRPEKQDCQLCNPWKVGDVVGCGLMSPSNSVFFTLNGEFLGVVAEVQTLSTVIPFVSVHGDDTLMKVIVNFGEEQPFRFDLASLHCSCRHRYLTPSVVCDTVIITTDYLITMCYKGLSQEDNTATANCEAISSLLERATAFLSSSTLALMVKLNACSPGQSSRIEPIVILLSRLLHCVCIVIECFRYDSVSSRTHATVLQLCAAILTRCRDKWVKVRASQCLAMLCKILPSQYLVEASETMRGLVSSEDLVQQLVDLARIKFSKEVEAPMQPPRWVGDTTIVKGKGTFFGSFPLPKKGTHLVGFRIKRRQQQIQGPGAPLGGCYYLGLAHGQPSIPNMGNLISRSDVYVLQDTDDQDQVSHLLLRRHCIPRNSHRRVYGNDEVVWVELNADYGEIAFYRENMIMIGLAFVNITRVDDLYPIAFLFNDDASCEIIAPPSLMDESVEHWTENLRRSTAIDTLQELHVVPGFSKIISLMVQRAVSQLDRGLDACLVALGVLGGERSYLYCQHDTYGMVVVHAIAEVTGNVVVFLASDEDRRLFSVQPQGLKPSFIQTPLYQSNMPDAHSCAELLSNELYHILYEASAVAPLLHSEAVARRRVESQYEKSLSSAIATNLIGILTEQQLGLSPQLPTAASPSPEASGSAFPYRRSNSSVIFSGQSVSVDLHCSTKTLYVPNPSVAVTTADGCSVVRGNVQLDQSFSLAVSVTQTSANDLMYVGFTTARMRWPETQDEVATWDDAWVLCNRDSVATNSVNCCMEPGIIFGAADKVFQSGDVLLMRVDRYERTVAFTRIRNSELTDLGVLFEGIPVSCDLRPIVVCGEESVVVFSTLNSCLFPARLTYPVSNFNNPSRERVTCSSCSRRLMPPWYGSEENVALCEWCFSLWKRPKDMFFVVSTASRTIPEYLVSDHCPDTLVAGEYVEFEENTGLQWSTMRSVNSEMIGGICIALNDESFAFSDELPQFGHRRVDVRLSHIAGVRGHPFSGLHSFTPLWRDGQHIRATCSLRGDCVAVSATLLPMRTKLLLCLHIEGSSRNTLFTIAEVFVGVANLADTSRPMSRADLEHLCATKNARGAWCDTGEKVSSSGHVYMLVDCLNNSIFFSSSLSGLQCKPFIISGSISADADEDNLRLLVFSHDPCVVHFSEGLVSYNECVEPSFAPLAIGLFPETGDAPSVDTFNEAIVLMDTVDRTQAYTKTEWRYSPHVDKLVNGILFYIGDTVTFFHDGATIRVYVQGIELASLELSDAQRSERLRVVAYLSTRGTTATIVPPLYGVSHLGKIMRVYSPDVAVVESVSEHGKCCTFAIHKSAVRFCAMVAAADWEQQALCDGDPVAFKVGGLQISKRGTIASVQGSVVNVCENSDKRSLISINMNQCFLLRNEGKQRYSYELYPLISPPTSSITRVFEVGKKFRLQSRGSYNGIMFDCKTSETIELIGLSVLTRVTGCHQVQTYFRKGSSVNHERDSRSWTIIFDDMIEMTADHQFSIPFGPIIVEGGTTFSLYINTSHNCGIGFYCDEDGCSGEIDQELDTDGTLSVYLGRKSGSSDPFTEFSMSPRGFCGTIQYKQNHGSTLLSIEGKHFASSSLDVSLCHSSESLRLICRPPTTSKDIVVTFRVRVLSLAVHIISFQLPVLLLNPSARAPYGISYCSISMFYTQEDRLERQWIWNSRFLVQGNASEVVLSPANLSLEQGTYTFQVLLKNIEGEGVGAPPHLCLLSSRDPSYERMNGLIAVSGFFGDVMCEANRPVLEGELHTMTPGAHLNQNNSASYNGIMFDLRSKKEITLEQVFCISQTTSDCVTVRVFWREGSMEGAERAPHQWREVIAKELAVVDKHPFSVGPLMLRMRANQVYSIFINTSSSCGVRFYNSSDGHVGDIRDEFDSDGILSVYVGRKSESSAPFVELPLEPRAFRGRITYRTYALQNAEAMEYATFSYVRGFLVTRMLVALMSYVELSGVNPAHNFSYEQLLKTISLLVTSPTESLADLMGAENMLTSLIRDSREVRNTNATVPIAGNRCTLLVPLAKGDIALLTDVQSSESNALVQLQSGVQPDGMALVRHRDASEPFRVPAKRLLPITKCVVCGGMYSQEVCATCNTEHMPILSEEARTLEIVANGLQQSRSGRSIQETMEATVAAVGSAWPRDGAVVRTDVASKERLEVRASVQPRGVGFLIPVALLLSEEEYSEGGGFMCPFVLHPAVGAAVSLRLSATNEVFSVQFVTSGAASVIAEVTKEASASFLLLRLWEGDDEVREALTEDPVPFVVCRGGESSVPLIENVHAGYAASFQRDGFVALFLEIEACLPLPPTAPVVAKPDCWMWEHNSVEAQLYSTSATYLSHLFCMEGASDWPHYSDLMVTAKGKEATIFLELHVTQVAVRTLSSSGMMPHSAPLLPSVRIRKPFNVQSDEVLTLRVTTEGDFFIYDTNDIVRCSISKDELYSGKHQRQLHKIGFVSVDPEKVTALLYVPEKTRRRSCSAIAPEAKTTLSSSSSLLVKTYSPAWVKRDPSRITVSRNGLTASSVNELGGGDAVMGTPLPPAGVSSFVVQIHRKDFQPGTPLGSGFFAGVALSDFAQLAPEYSAIKTCIGSLWVVQDVQDEDSMPNQELLTPLMRGSYGQGVLFFDSTKLVFIVDRSNGSLSISRDNESPQVVFQGIPHGASVSPFVRLDHPNSSATLARFSSAVEYARLHQPSLEKVLRLQPITPSLLRRYPLFMAMQTFPFISELVRKLPTRLAGVLERCWGEQTARSRFEYRVSQVLEELTELGAFARLSPEVNNAKVDDIVDYLSRSSRREVVVFPACTSQTEAQASLRDSSTGVHVRLPPTYELVGRVEATNMVRVLYFDHEFGAVERTLHLFFLDDPTINLNSTNDVLPHLSVMRQHEILPALNSADAVAVMVDGWFDCSLADYNAELNVKAEEEIASSLVYALEHWHLHQLPHGHVHPKNIYLRVAHGEVVQCCLWNVHQLSPTSKYASHDLRDSGVRSFFGDRWACWKILHSFQDLLAYDPRIAECVELMVDEATSMSRALQLSVAFQGNFSDSSEGPTFSLRTGSRLRGGSGSYNGIMFDVVAKNKTIRITKLSFIPDANTVATVRLYTRSGSFMGFERDAEAWTQLVEEDMALKDTWEVTLESFEPITVPAGARVGIFLHTTSGSGVLFFSENEGLQGKTGDVEEENDDIGITIGKKSESANPFVAVQSQKRLLKGSITYTVLMRSSGPRSCLISSCEPVLGDSKDDEQVELRLVQVSGAANEEHVESQAPKGESEIRGAEARLTTTVPPSSPRYCLQILGTPNTWHGGDDGDNVLTLVAPSQFVWCRASQVVSVRPRALREVAEPLVRCLAAEGLRRRRALLRQHRLSSYLFPCRPLRFTPISALQKGTEMPSTMCSVTHPILRGDSVFVSEPVLTSCTLSFWQKASGAALLLVMDHIPTADEVNRQTTSPLSSSLVGARSCGGFVHVDDELHCVTSSRDRVYLRLKAPLSCRPVFVVARLRNAGHRDSPLFAYNTALEQSLFIPAADGCFFITGRDTTPRHDKAAVATTWHACGGFVALEWRDRGGAGSEPLVRLESLVSSMCEVRFVCLPRCPGECETVMQEKVKGGEEPSNVAMPHAILQSPILVELREQVRWKSVRHLVDLTCLSSSLALCGTCAAWQVAGGINCSGVVSSSHFTSAERHRVLLRLQFPRRAPMDLQLDCKNGVGRPIRLLHGSYKCLRSRLFDTAVREVFVSLDINLQAREIIVLSSEGTVHHPFIEESVPSSDVQLIFVSHAPGSRLDVLEWKVCTSQIRGEMTTSVFKDVLQRTHLAELSANTSLTVGSVCRHSPRGMFQPNREVNLSPAKQMGVLMVTYARMLLEKALLFQEQARAAAQPLFLSLIASTALRTHSDIARILDAEIKQGSFWLVSQCVAQLSAPFLMQVGAEVAASINVIASLMRNSVFRRTILNAFGSTLVLILLRAATVNTRSTRHSALQCVQELLADERVPLPSHRVLSAHLRPLTDMMSSLCRRERMTSAVVQTGVTLIADLIERYQREQRAHIYRDAPAEIPYKLVLCAREIVRALLHDPPLPFPLAMVTEMSSQHTMRCEVVKRVVDAENRTCSFGVFQEEGRHSDSSMSYTVRLNGNRRGSVVVGWNSATPAPPPNDSLPCFGYYVEGRTGAVFLCYNHTKSLKGLALRVNAGDELVTRANYKDHKIVFELKRAGITVGETKFDTEREVIGLPFFSAEYYDDATVDLKSFRPGPQTLSISRLYEQILQAPYEQDQTPAQSYEFYAELNLFLQTVLNVHGSDDITSRVIGESTMASHELASFTQVSSVLNTGAFADRVALAPLMPYIVRLKKLDELTSEFAPLINLRRRSELFDIFGVLKNLCSRETEERIQTRIMAPFQNMQGKKVSVTIHTMQAQPTSTTGPFQTLMRSVFGQLYLQLQQATIDIFYVSPIFTVKLAGFGSTDAGGPYRDVLSQLATEIMTTHPSKQCQLNPLFVNCGRGDVTAIMPNVALIDSAQIPLMLEFFGKLLASLFLTQDVLAVELPPLFWKLLLGEEVTIKDLATLDTDIAKLLQPEELMMRTQEELEERFPGISAMWKATVTDNQQFLLDESLPPETVDGARLLSRRIMVSEIGRFEEAIAYIQQGFDQVLPLYTLQAYRWQKVELLICGTPKLTFADFYNKCDIQLPTTDASMFISVLESMTDEDRTLLLRFTTGQSRLPLKTKIKVTHNGNTDTLPTSSTCFFALRLPSYSSAEKMKEHLLYAVRQCKAIDADGQPREHLLID</sequence>
<reference evidence="6 7" key="1">
    <citation type="journal article" date="2015" name="Sci. Rep.">
        <title>The genome of Leishmania panamensis: insights into genomics of the L. (Viannia) subgenus.</title>
        <authorList>
            <person name="Llanes A."/>
            <person name="Restrepo C.M."/>
            <person name="Vecchio G.D."/>
            <person name="Anguizola F.J."/>
            <person name="Lleonart R."/>
        </authorList>
    </citation>
    <scope>NUCLEOTIDE SEQUENCE [LARGE SCALE GENOMIC DNA]</scope>
    <source>
        <strain evidence="6 7">MHOM/PA/94/PSC-1</strain>
    </source>
</reference>
<dbReference type="PANTHER" id="PTHR46654:SF1">
    <property type="entry name" value="E3 UBIQUITIN-PROTEIN LIGASE HECTD3"/>
    <property type="match status" value="1"/>
</dbReference>
<dbReference type="eggNOG" id="KOG1426">
    <property type="taxonomic scope" value="Eukaryota"/>
</dbReference>
<organism evidence="6 7">
    <name type="scientific">Leishmania panamensis</name>
    <dbReference type="NCBI Taxonomy" id="5679"/>
    <lineage>
        <taxon>Eukaryota</taxon>
        <taxon>Discoba</taxon>
        <taxon>Euglenozoa</taxon>
        <taxon>Kinetoplastea</taxon>
        <taxon>Metakinetoplastina</taxon>
        <taxon>Trypanosomatida</taxon>
        <taxon>Trypanosomatidae</taxon>
        <taxon>Leishmaniinae</taxon>
        <taxon>Leishmania</taxon>
        <taxon>Leishmania guyanensis species complex</taxon>
    </lineage>
</organism>
<evidence type="ECO:0000313" key="7">
    <source>
        <dbReference type="Proteomes" id="UP000063063"/>
    </source>
</evidence>
<dbReference type="Pfam" id="PF00632">
    <property type="entry name" value="HECT"/>
    <property type="match status" value="1"/>
</dbReference>
<dbReference type="SUPFAM" id="SSF56204">
    <property type="entry name" value="Hect, E3 ligase catalytic domain"/>
    <property type="match status" value="1"/>
</dbReference>
<feature type="region of interest" description="Disordered" evidence="3">
    <location>
        <begin position="34"/>
        <end position="76"/>
    </location>
</feature>
<protein>
    <submittedName>
        <fullName evidence="6">Ubiquitin-protein ligase, putative</fullName>
        <ecNumber evidence="6">6.3.2.-</ecNumber>
    </submittedName>
</protein>
<evidence type="ECO:0000259" key="5">
    <source>
        <dbReference type="PROSITE" id="PS50237"/>
    </source>
</evidence>